<protein>
    <submittedName>
        <fullName evidence="2">Uncharacterized protein</fullName>
    </submittedName>
</protein>
<comment type="caution">
    <text evidence="2">The sequence shown here is derived from an EMBL/GenBank/DDBJ whole genome shotgun (WGS) entry which is preliminary data.</text>
</comment>
<name>A0A0N1HBV0_9EURO</name>
<dbReference type="RefSeq" id="XP_018005727.1">
    <property type="nucleotide sequence ID" value="XM_018146743.1"/>
</dbReference>
<keyword evidence="3" id="KW-1185">Reference proteome</keyword>
<keyword evidence="1" id="KW-0812">Transmembrane</keyword>
<organism evidence="2 3">
    <name type="scientific">Cyphellophora attinorum</name>
    <dbReference type="NCBI Taxonomy" id="1664694"/>
    <lineage>
        <taxon>Eukaryota</taxon>
        <taxon>Fungi</taxon>
        <taxon>Dikarya</taxon>
        <taxon>Ascomycota</taxon>
        <taxon>Pezizomycotina</taxon>
        <taxon>Eurotiomycetes</taxon>
        <taxon>Chaetothyriomycetidae</taxon>
        <taxon>Chaetothyriales</taxon>
        <taxon>Cyphellophoraceae</taxon>
        <taxon>Cyphellophora</taxon>
    </lineage>
</organism>
<accession>A0A0N1HBV0</accession>
<dbReference type="VEuPathDB" id="FungiDB:AB675_644"/>
<dbReference type="GO" id="GO:0006487">
    <property type="term" value="P:protein N-linked glycosylation"/>
    <property type="evidence" value="ECO:0007669"/>
    <property type="project" value="TreeGrafter"/>
</dbReference>
<dbReference type="EMBL" id="LFJN01000001">
    <property type="protein sequence ID" value="KPI45764.1"/>
    <property type="molecule type" value="Genomic_DNA"/>
</dbReference>
<sequence>MLLSSRAQPPRPLKDFTRLTGKSNLSVKQFLLHSPLPSPALPALVPRHGKKPPPFNSRRALRILAWLVLLVTAYTLLSSLLSWTRGSSVHRLSTLPYLTSSGKAYQIVADSELPDYPTPVGVVDKYGKKKWTISIPEKLGFPLKAADYADICSHVPEVANQISSKPMENTFLDVAEAQKQGLLPAARPETKSSTLPVCTRSLTYVLDATDAGLGSALMGVWISYALAKQDGRAFFLDDTQFGYGRWDSFFKQPPKPSCRPPPPSQRLPCPFQARHLVVSAATFPWALGADFRARHTTADIFRLARQGYEALFHLPSKDAADVSQRLAELRGDDASNPQKTVGIHLRRGDRHPFTLAYSQAYLPPTMYLDAASQLADTIASENGVEDPLEITTVLATDDPDMYTHPSSAMSHLPRAQARITLASKHTLPNSHASSVGWEGGFYPALFFSLGLPPEVEWQKRINSPLPSRMVAELGEEDRLERDYRIQPTQEAEKMRGLIGRAYLLDLAVLGGVGRDGGVVCAVSSMTCRLLAVMVGDQGEGKRMGDGRWMNIEKGYAWRTFDV</sequence>
<feature type="transmembrane region" description="Helical" evidence="1">
    <location>
        <begin position="60"/>
        <end position="83"/>
    </location>
</feature>
<dbReference type="AlphaFoldDB" id="A0A0N1HBV0"/>
<dbReference type="PANTHER" id="PTHR13132:SF29">
    <property type="entry name" value="ALPHA-(1,6)-FUCOSYLTRANSFERASE"/>
    <property type="match status" value="1"/>
</dbReference>
<dbReference type="GeneID" id="28738612"/>
<evidence type="ECO:0000313" key="3">
    <source>
        <dbReference type="Proteomes" id="UP000038010"/>
    </source>
</evidence>
<dbReference type="PANTHER" id="PTHR13132">
    <property type="entry name" value="ALPHA- 1,6 -FUCOSYLTRANSFERASE"/>
    <property type="match status" value="1"/>
</dbReference>
<proteinExistence type="predicted"/>
<reference evidence="2 3" key="1">
    <citation type="submission" date="2015-06" db="EMBL/GenBank/DDBJ databases">
        <title>Draft genome of the ant-associated black yeast Phialophora attae CBS 131958.</title>
        <authorList>
            <person name="Moreno L.F."/>
            <person name="Stielow B.J."/>
            <person name="de Hoog S."/>
            <person name="Vicente V.A."/>
            <person name="Weiss V.A."/>
            <person name="de Vries M."/>
            <person name="Cruz L.M."/>
            <person name="Souza E.M."/>
        </authorList>
    </citation>
    <scope>NUCLEOTIDE SEQUENCE [LARGE SCALE GENOMIC DNA]</scope>
    <source>
        <strain evidence="2 3">CBS 131958</strain>
    </source>
</reference>
<evidence type="ECO:0000313" key="2">
    <source>
        <dbReference type="EMBL" id="KPI45764.1"/>
    </source>
</evidence>
<keyword evidence="1" id="KW-1133">Transmembrane helix</keyword>
<dbReference type="OrthoDB" id="2392789at2759"/>
<gene>
    <name evidence="2" type="ORF">AB675_644</name>
</gene>
<evidence type="ECO:0000256" key="1">
    <source>
        <dbReference type="SAM" id="Phobius"/>
    </source>
</evidence>
<dbReference type="Proteomes" id="UP000038010">
    <property type="component" value="Unassembled WGS sequence"/>
</dbReference>
<keyword evidence="1" id="KW-0472">Membrane</keyword>
<dbReference type="GO" id="GO:0046921">
    <property type="term" value="F:alpha-(1-&gt;6)-fucosyltransferase activity"/>
    <property type="evidence" value="ECO:0007669"/>
    <property type="project" value="TreeGrafter"/>
</dbReference>